<evidence type="ECO:0000256" key="3">
    <source>
        <dbReference type="PROSITE-ProRule" id="PRU01248"/>
    </source>
</evidence>
<evidence type="ECO:0000313" key="5">
    <source>
        <dbReference type="EMBL" id="MDO7846450.1"/>
    </source>
</evidence>
<dbReference type="PROSITE" id="PS51900">
    <property type="entry name" value="CB"/>
    <property type="match status" value="1"/>
</dbReference>
<dbReference type="Gene3D" id="1.10.150.130">
    <property type="match status" value="1"/>
</dbReference>
<dbReference type="Pfam" id="PF13102">
    <property type="entry name" value="Phage_int_SAM_5"/>
    <property type="match status" value="1"/>
</dbReference>
<dbReference type="InterPro" id="IPR025269">
    <property type="entry name" value="SAM-like_dom"/>
</dbReference>
<keyword evidence="2 3" id="KW-0238">DNA-binding</keyword>
<proteinExistence type="predicted"/>
<organism evidence="5 6">
    <name type="scientific">Hymenobacter mellowenesis</name>
    <dbReference type="NCBI Taxonomy" id="3063995"/>
    <lineage>
        <taxon>Bacteria</taxon>
        <taxon>Pseudomonadati</taxon>
        <taxon>Bacteroidota</taxon>
        <taxon>Cytophagia</taxon>
        <taxon>Cytophagales</taxon>
        <taxon>Hymenobacteraceae</taxon>
        <taxon>Hymenobacter</taxon>
    </lineage>
</organism>
<evidence type="ECO:0000256" key="1">
    <source>
        <dbReference type="ARBA" id="ARBA00022908"/>
    </source>
</evidence>
<evidence type="ECO:0000256" key="2">
    <source>
        <dbReference type="ARBA" id="ARBA00023125"/>
    </source>
</evidence>
<comment type="caution">
    <text evidence="5">The sequence shown here is derived from an EMBL/GenBank/DDBJ whole genome shotgun (WGS) entry which is preliminary data.</text>
</comment>
<sequence length="453" mass="51027">MPGFTFRQLTSRPLADGRCRVVLDVAWSEQKKKLRAKLPTGVRTLPVHFNAAAKPGRIISTRDPNSSALNERLTSLLSDVQKTFTLAETLGQPVTPEQLHALGNKKEEAATSAAEVAPSAEPTFAQLYQQWKDEHPHSTPDALRRYQQVVDHLERYHHGIKLAQVTRAVFIKYTGHLQGLGLSDTTVVQHVRFLRNCFRISELHIPSWLTMRVRFGRAVTLQQDELGALRRVELDPVRQGYLIRERERLLFQTQMLVRDSDLRRIQPHHVTAEQWPGRGTVLVLSFHQKKTGDQVRFPMPPLAASIWQRWEGKVPLISQQKRNEYMKELAQLAGLERVFVRVRFKKGVPVEEPLPLWRVISTHTPRHTGADMVLWGSYGDQNLKEVALGHLAGASVYGYDTLTRYGPLLLDAWARVGATAENAPTAAPVLPGVVGNCVVPPMAVRPVLTRFVG</sequence>
<protein>
    <submittedName>
        <fullName evidence="5">Phage integrase SAM-like domain-containing protein</fullName>
    </submittedName>
</protein>
<accession>A0ABT9A9D0</accession>
<dbReference type="SUPFAM" id="SSF56349">
    <property type="entry name" value="DNA breaking-rejoining enzymes"/>
    <property type="match status" value="1"/>
</dbReference>
<dbReference type="EMBL" id="JAUQSX010000004">
    <property type="protein sequence ID" value="MDO7846450.1"/>
    <property type="molecule type" value="Genomic_DNA"/>
</dbReference>
<evidence type="ECO:0000259" key="4">
    <source>
        <dbReference type="PROSITE" id="PS51900"/>
    </source>
</evidence>
<dbReference type="InterPro" id="IPR044068">
    <property type="entry name" value="CB"/>
</dbReference>
<evidence type="ECO:0000313" key="6">
    <source>
        <dbReference type="Proteomes" id="UP001167796"/>
    </source>
</evidence>
<dbReference type="InterPro" id="IPR010998">
    <property type="entry name" value="Integrase_recombinase_N"/>
</dbReference>
<dbReference type="Proteomes" id="UP001167796">
    <property type="component" value="Unassembled WGS sequence"/>
</dbReference>
<feature type="domain" description="Core-binding (CB)" evidence="4">
    <location>
        <begin position="122"/>
        <end position="202"/>
    </location>
</feature>
<reference evidence="5" key="1">
    <citation type="submission" date="2023-07" db="EMBL/GenBank/DDBJ databases">
        <authorList>
            <person name="Kim M.K."/>
        </authorList>
    </citation>
    <scope>NUCLEOTIDE SEQUENCE</scope>
    <source>
        <strain evidence="5">M29</strain>
    </source>
</reference>
<gene>
    <name evidence="5" type="ORF">Q5H92_08785</name>
</gene>
<name>A0ABT9A9D0_9BACT</name>
<dbReference type="InterPro" id="IPR011010">
    <property type="entry name" value="DNA_brk_join_enz"/>
</dbReference>
<dbReference type="RefSeq" id="WP_305011138.1">
    <property type="nucleotide sequence ID" value="NZ_JAUQSX010000004.1"/>
</dbReference>
<keyword evidence="6" id="KW-1185">Reference proteome</keyword>
<keyword evidence="1" id="KW-0229">DNA integration</keyword>